<protein>
    <submittedName>
        <fullName evidence="1">Uncharacterized protein</fullName>
    </submittedName>
</protein>
<dbReference type="PROSITE" id="PS51257">
    <property type="entry name" value="PROKAR_LIPOPROTEIN"/>
    <property type="match status" value="1"/>
</dbReference>
<comment type="caution">
    <text evidence="1">The sequence shown here is derived from an EMBL/GenBank/DDBJ whole genome shotgun (WGS) entry which is preliminary data.</text>
</comment>
<gene>
    <name evidence="1" type="ORF">GWO12_17105</name>
</gene>
<dbReference type="Proteomes" id="UP000702544">
    <property type="component" value="Unassembled WGS sequence"/>
</dbReference>
<sequence>MPNREPGPWAAVFVLVVIVVLGLIFASCAGAQGVQPPPDSLAHDWGAKRVKGRTPIEPTPMHIAIYEMMEGCTGISGDPDRVHWSMAWSIEDAETGEIKASMWSGTDGYRQIILAKEWAFSGHYISHEVLHDLYDGPAPMDTAMRCLFFWWNLREARP</sequence>
<evidence type="ECO:0000313" key="1">
    <source>
        <dbReference type="EMBL" id="NIR76798.1"/>
    </source>
</evidence>
<reference evidence="1 2" key="1">
    <citation type="submission" date="2020-01" db="EMBL/GenBank/DDBJ databases">
        <title>Genomes assembled from Gulf of Kutch pelagic sediment metagenomes.</title>
        <authorList>
            <person name="Chandrashekar M."/>
            <person name="Mahajan M.S."/>
            <person name="Dave K.J."/>
            <person name="Vatsa P."/>
            <person name="Nathani N.M."/>
        </authorList>
    </citation>
    <scope>NUCLEOTIDE SEQUENCE [LARGE SCALE GENOMIC DNA]</scope>
    <source>
        <strain evidence="1">KS3-K002</strain>
    </source>
</reference>
<organism evidence="1 2">
    <name type="scientific">Candidatus Kutchimonas denitrificans</name>
    <dbReference type="NCBI Taxonomy" id="3056748"/>
    <lineage>
        <taxon>Bacteria</taxon>
        <taxon>Pseudomonadati</taxon>
        <taxon>Gemmatimonadota</taxon>
        <taxon>Gemmatimonadia</taxon>
        <taxon>Candidatus Palauibacterales</taxon>
        <taxon>Candidatus Palauibacteraceae</taxon>
        <taxon>Candidatus Kutchimonas</taxon>
    </lineage>
</organism>
<evidence type="ECO:0000313" key="2">
    <source>
        <dbReference type="Proteomes" id="UP000702544"/>
    </source>
</evidence>
<dbReference type="EMBL" id="JAACAK010000148">
    <property type="protein sequence ID" value="NIR76798.1"/>
    <property type="molecule type" value="Genomic_DNA"/>
</dbReference>
<proteinExistence type="predicted"/>
<accession>A0AAE4ZBM2</accession>
<name>A0AAE4ZBM2_9BACT</name>
<dbReference type="AlphaFoldDB" id="A0AAE4ZBM2"/>